<keyword evidence="10 15" id="KW-0560">Oxidoreductase</keyword>
<evidence type="ECO:0000256" key="10">
    <source>
        <dbReference type="ARBA" id="ARBA00023002"/>
    </source>
</evidence>
<evidence type="ECO:0000256" key="12">
    <source>
        <dbReference type="ARBA" id="ARBA00023033"/>
    </source>
</evidence>
<reference evidence="16" key="1">
    <citation type="journal article" date="2016" name="Nat. Genet.">
        <title>A high-quality carrot genome assembly provides new insights into carotenoid accumulation and asterid genome evolution.</title>
        <authorList>
            <person name="Iorizzo M."/>
            <person name="Ellison S."/>
            <person name="Senalik D."/>
            <person name="Zeng P."/>
            <person name="Satapoomin P."/>
            <person name="Huang J."/>
            <person name="Bowman M."/>
            <person name="Iovene M."/>
            <person name="Sanseverino W."/>
            <person name="Cavagnaro P."/>
            <person name="Yildiz M."/>
            <person name="Macko-Podgorni A."/>
            <person name="Moranska E."/>
            <person name="Grzebelus E."/>
            <person name="Grzebelus D."/>
            <person name="Ashrafi H."/>
            <person name="Zheng Z."/>
            <person name="Cheng S."/>
            <person name="Spooner D."/>
            <person name="Van Deynze A."/>
            <person name="Simon P."/>
        </authorList>
    </citation>
    <scope>NUCLEOTIDE SEQUENCE</scope>
    <source>
        <tissue evidence="16">Leaf</tissue>
    </source>
</reference>
<dbReference type="InterPro" id="IPR017972">
    <property type="entry name" value="Cyt_P450_CS"/>
</dbReference>
<sequence>MELLIILLLSLSLFFLLKWRNYHARKLHRRPPGPRGLPLIGKMHQFDSSNTHLYLLQLSKIYGPLVHLQLGSVPVLVISSASAAKEIFKYHDHCFSSRPALVGAQKLSYNGLDLAFAPYNDYWKNTRKLCTLHLFSSKRAQSFRPLREEEVARMVKTIHDKANTSAESNIVNLSKTNRFWENNGMSTRIHWVLNATQASFASFFLADYFPLWGSLLDRLGGARARLDKNFDELNVFYHQLIDEHMHASTASAQECSILDILLQMNKDSSGITFDHIKAILMNVIVAGTGSSAEVVAWAMTLLIKNPTTMNKAQQEVRELTGKKGFIDESNLQKLVYLKAIVKEAIRLHPPAPLLVPRETTEKCVVSGYQIEAKTRVYINAYAIGRDPESWENPDEFSPERFIDSTIDFKGQDFELIPFGAGRRMCPGISMGVATTELVLANLLYSFDWELHPGKRAEDIDMATLPGITTHKKNDLCLVPKAIN</sequence>
<keyword evidence="17" id="KW-1185">Reference proteome</keyword>
<dbReference type="EMBL" id="CP093347">
    <property type="protein sequence ID" value="WOG99784.1"/>
    <property type="molecule type" value="Genomic_DNA"/>
</dbReference>
<name>A0AAF0X272_DAUCS</name>
<protein>
    <recommendedName>
        <fullName evidence="18">Cytochrome P450</fullName>
    </recommendedName>
</protein>
<dbReference type="FunFam" id="1.10.630.10:FF:000011">
    <property type="entry name" value="Cytochrome P450 83B1"/>
    <property type="match status" value="1"/>
</dbReference>
<evidence type="ECO:0000256" key="9">
    <source>
        <dbReference type="ARBA" id="ARBA00022989"/>
    </source>
</evidence>
<dbReference type="PRINTS" id="PR00463">
    <property type="entry name" value="EP450I"/>
</dbReference>
<dbReference type="PRINTS" id="PR00385">
    <property type="entry name" value="P450"/>
</dbReference>
<dbReference type="GO" id="GO:0005506">
    <property type="term" value="F:iron ion binding"/>
    <property type="evidence" value="ECO:0007669"/>
    <property type="project" value="InterPro"/>
</dbReference>
<dbReference type="AlphaFoldDB" id="A0AAF0X272"/>
<dbReference type="GO" id="GO:0016705">
    <property type="term" value="F:oxidoreductase activity, acting on paired donors, with incorporation or reduction of molecular oxygen"/>
    <property type="evidence" value="ECO:0007669"/>
    <property type="project" value="InterPro"/>
</dbReference>
<keyword evidence="7" id="KW-0256">Endoplasmic reticulum</keyword>
<keyword evidence="4 14" id="KW-0349">Heme</keyword>
<keyword evidence="6 14" id="KW-0479">Metal-binding</keyword>
<evidence type="ECO:0000256" key="11">
    <source>
        <dbReference type="ARBA" id="ARBA00023004"/>
    </source>
</evidence>
<dbReference type="Gene3D" id="1.10.630.10">
    <property type="entry name" value="Cytochrome P450"/>
    <property type="match status" value="1"/>
</dbReference>
<dbReference type="PROSITE" id="PS00086">
    <property type="entry name" value="CYTOCHROME_P450"/>
    <property type="match status" value="1"/>
</dbReference>
<keyword evidence="13" id="KW-0472">Membrane</keyword>
<comment type="similarity">
    <text evidence="3 15">Belongs to the cytochrome P450 family.</text>
</comment>
<evidence type="ECO:0000256" key="15">
    <source>
        <dbReference type="RuleBase" id="RU000461"/>
    </source>
</evidence>
<dbReference type="InterPro" id="IPR036396">
    <property type="entry name" value="Cyt_P450_sf"/>
</dbReference>
<dbReference type="SUPFAM" id="SSF48264">
    <property type="entry name" value="Cytochrome P450"/>
    <property type="match status" value="1"/>
</dbReference>
<dbReference type="PANTHER" id="PTHR47955">
    <property type="entry name" value="CYTOCHROME P450 FAMILY 71 PROTEIN"/>
    <property type="match status" value="1"/>
</dbReference>
<accession>A0AAF0X272</accession>
<evidence type="ECO:0000256" key="13">
    <source>
        <dbReference type="ARBA" id="ARBA00023136"/>
    </source>
</evidence>
<dbReference type="InterPro" id="IPR002401">
    <property type="entry name" value="Cyt_P450_E_grp-I"/>
</dbReference>
<organism evidence="16 17">
    <name type="scientific">Daucus carota subsp. sativus</name>
    <name type="common">Carrot</name>
    <dbReference type="NCBI Taxonomy" id="79200"/>
    <lineage>
        <taxon>Eukaryota</taxon>
        <taxon>Viridiplantae</taxon>
        <taxon>Streptophyta</taxon>
        <taxon>Embryophyta</taxon>
        <taxon>Tracheophyta</taxon>
        <taxon>Spermatophyta</taxon>
        <taxon>Magnoliopsida</taxon>
        <taxon>eudicotyledons</taxon>
        <taxon>Gunneridae</taxon>
        <taxon>Pentapetalae</taxon>
        <taxon>asterids</taxon>
        <taxon>campanulids</taxon>
        <taxon>Apiales</taxon>
        <taxon>Apiaceae</taxon>
        <taxon>Apioideae</taxon>
        <taxon>Scandiceae</taxon>
        <taxon>Daucinae</taxon>
        <taxon>Daucus</taxon>
        <taxon>Daucus sect. Daucus</taxon>
    </lineage>
</organism>
<evidence type="ECO:0000256" key="4">
    <source>
        <dbReference type="ARBA" id="ARBA00022617"/>
    </source>
</evidence>
<dbReference type="CDD" id="cd11072">
    <property type="entry name" value="CYP71-like"/>
    <property type="match status" value="1"/>
</dbReference>
<evidence type="ECO:0000256" key="3">
    <source>
        <dbReference type="ARBA" id="ARBA00010617"/>
    </source>
</evidence>
<keyword evidence="9" id="KW-1133">Transmembrane helix</keyword>
<evidence type="ECO:0000256" key="14">
    <source>
        <dbReference type="PIRSR" id="PIRSR602401-1"/>
    </source>
</evidence>
<keyword evidence="5" id="KW-0812">Transmembrane</keyword>
<evidence type="ECO:0008006" key="18">
    <source>
        <dbReference type="Google" id="ProtNLM"/>
    </source>
</evidence>
<dbReference type="Proteomes" id="UP000077755">
    <property type="component" value="Chromosome 5"/>
</dbReference>
<feature type="binding site" description="axial binding residue" evidence="14">
    <location>
        <position position="425"/>
    </location>
    <ligand>
        <name>heme</name>
        <dbReference type="ChEBI" id="CHEBI:30413"/>
    </ligand>
    <ligandPart>
        <name>Fe</name>
        <dbReference type="ChEBI" id="CHEBI:18248"/>
    </ligandPart>
</feature>
<evidence type="ECO:0000256" key="2">
    <source>
        <dbReference type="ARBA" id="ARBA00004111"/>
    </source>
</evidence>
<evidence type="ECO:0000256" key="7">
    <source>
        <dbReference type="ARBA" id="ARBA00022824"/>
    </source>
</evidence>
<dbReference type="Pfam" id="PF00067">
    <property type="entry name" value="p450"/>
    <property type="match status" value="1"/>
</dbReference>
<evidence type="ECO:0000256" key="5">
    <source>
        <dbReference type="ARBA" id="ARBA00022692"/>
    </source>
</evidence>
<evidence type="ECO:0000256" key="8">
    <source>
        <dbReference type="ARBA" id="ARBA00022848"/>
    </source>
</evidence>
<comment type="cofactor">
    <cofactor evidence="1 14">
        <name>heme</name>
        <dbReference type="ChEBI" id="CHEBI:30413"/>
    </cofactor>
</comment>
<evidence type="ECO:0000313" key="16">
    <source>
        <dbReference type="EMBL" id="WOG99784.1"/>
    </source>
</evidence>
<gene>
    <name evidence="16" type="ORF">DCAR_0519140</name>
</gene>
<keyword evidence="8" id="KW-0492">Microsome</keyword>
<evidence type="ECO:0000256" key="1">
    <source>
        <dbReference type="ARBA" id="ARBA00001971"/>
    </source>
</evidence>
<keyword evidence="12 15" id="KW-0503">Monooxygenase</keyword>
<evidence type="ECO:0000256" key="6">
    <source>
        <dbReference type="ARBA" id="ARBA00022723"/>
    </source>
</evidence>
<reference evidence="16" key="2">
    <citation type="submission" date="2022-03" db="EMBL/GenBank/DDBJ databases">
        <title>Draft title - Genomic analysis of global carrot germplasm unveils the trajectory of domestication and the origin of high carotenoid orange carrot.</title>
        <authorList>
            <person name="Iorizzo M."/>
            <person name="Ellison S."/>
            <person name="Senalik D."/>
            <person name="Macko-Podgorni A."/>
            <person name="Grzebelus D."/>
            <person name="Bostan H."/>
            <person name="Rolling W."/>
            <person name="Curaba J."/>
            <person name="Simon P."/>
        </authorList>
    </citation>
    <scope>NUCLEOTIDE SEQUENCE</scope>
    <source>
        <tissue evidence="16">Leaf</tissue>
    </source>
</reference>
<dbReference type="GO" id="GO:0020037">
    <property type="term" value="F:heme binding"/>
    <property type="evidence" value="ECO:0007669"/>
    <property type="project" value="InterPro"/>
</dbReference>
<dbReference type="PANTHER" id="PTHR47955:SF22">
    <property type="entry name" value="CYTOCHROME P450 83B1-LIKE"/>
    <property type="match status" value="1"/>
</dbReference>
<keyword evidence="11 14" id="KW-0408">Iron</keyword>
<dbReference type="InterPro" id="IPR001128">
    <property type="entry name" value="Cyt_P450"/>
</dbReference>
<evidence type="ECO:0000313" key="17">
    <source>
        <dbReference type="Proteomes" id="UP000077755"/>
    </source>
</evidence>
<proteinExistence type="inferred from homology"/>
<dbReference type="GO" id="GO:0004497">
    <property type="term" value="F:monooxygenase activity"/>
    <property type="evidence" value="ECO:0007669"/>
    <property type="project" value="UniProtKB-KW"/>
</dbReference>
<comment type="subcellular location">
    <subcellularLocation>
        <location evidence="2">Microsome membrane</location>
        <topology evidence="2">Single-pass membrane protein</topology>
    </subcellularLocation>
</comment>